<dbReference type="EMBL" id="JBFXLQ010000095">
    <property type="protein sequence ID" value="KAL2859909.1"/>
    <property type="molecule type" value="Genomic_DNA"/>
</dbReference>
<dbReference type="InterPro" id="IPR036047">
    <property type="entry name" value="F-box-like_dom_sf"/>
</dbReference>
<reference evidence="2 3" key="1">
    <citation type="submission" date="2024-07" db="EMBL/GenBank/DDBJ databases">
        <title>Section-level genome sequencing and comparative genomics of Aspergillus sections Usti and Cavernicolus.</title>
        <authorList>
            <consortium name="Lawrence Berkeley National Laboratory"/>
            <person name="Nybo J.L."/>
            <person name="Vesth T.C."/>
            <person name="Theobald S."/>
            <person name="Frisvad J.C."/>
            <person name="Larsen T.O."/>
            <person name="Kjaerboelling I."/>
            <person name="Rothschild-Mancinelli K."/>
            <person name="Lyhne E.K."/>
            <person name="Kogle M.E."/>
            <person name="Barry K."/>
            <person name="Clum A."/>
            <person name="Na H."/>
            <person name="Ledsgaard L."/>
            <person name="Lin J."/>
            <person name="Lipzen A."/>
            <person name="Kuo A."/>
            <person name="Riley R."/>
            <person name="Mondo S."/>
            <person name="Labutti K."/>
            <person name="Haridas S."/>
            <person name="Pangalinan J."/>
            <person name="Salamov A.A."/>
            <person name="Simmons B.A."/>
            <person name="Magnuson J.K."/>
            <person name="Chen J."/>
            <person name="Drula E."/>
            <person name="Henrissat B."/>
            <person name="Wiebenga A."/>
            <person name="Lubbers R.J."/>
            <person name="Gomes A.C."/>
            <person name="Macurrencykelacurrency M.R."/>
            <person name="Stajich J."/>
            <person name="Grigoriev I.V."/>
            <person name="Mortensen U.H."/>
            <person name="De Vries R.P."/>
            <person name="Baker S.E."/>
            <person name="Andersen M.R."/>
        </authorList>
    </citation>
    <scope>NUCLEOTIDE SEQUENCE [LARGE SCALE GENOMIC DNA]</scope>
    <source>
        <strain evidence="2 3">CBS 449.75</strain>
    </source>
</reference>
<evidence type="ECO:0000313" key="3">
    <source>
        <dbReference type="Proteomes" id="UP001610432"/>
    </source>
</evidence>
<organism evidence="2 3">
    <name type="scientific">Aspergillus lucknowensis</name>
    <dbReference type="NCBI Taxonomy" id="176173"/>
    <lineage>
        <taxon>Eukaryota</taxon>
        <taxon>Fungi</taxon>
        <taxon>Dikarya</taxon>
        <taxon>Ascomycota</taxon>
        <taxon>Pezizomycotina</taxon>
        <taxon>Eurotiomycetes</taxon>
        <taxon>Eurotiomycetidae</taxon>
        <taxon>Eurotiales</taxon>
        <taxon>Aspergillaceae</taxon>
        <taxon>Aspergillus</taxon>
        <taxon>Aspergillus subgen. Nidulantes</taxon>
    </lineage>
</organism>
<dbReference type="InterPro" id="IPR001810">
    <property type="entry name" value="F-box_dom"/>
</dbReference>
<keyword evidence="3" id="KW-1185">Reference proteome</keyword>
<gene>
    <name evidence="2" type="ORF">BJX67DRAFT_386518</name>
</gene>
<dbReference type="Pfam" id="PF12937">
    <property type="entry name" value="F-box-like"/>
    <property type="match status" value="1"/>
</dbReference>
<evidence type="ECO:0000259" key="1">
    <source>
        <dbReference type="Pfam" id="PF12937"/>
    </source>
</evidence>
<feature type="domain" description="F-box" evidence="1">
    <location>
        <begin position="4"/>
        <end position="37"/>
    </location>
</feature>
<dbReference type="Proteomes" id="UP001610432">
    <property type="component" value="Unassembled WGS sequence"/>
</dbReference>
<sequence length="417" mass="47522">MRLLDLPSEILLLIFRKSSTIRDACTLARTCSRLHGLFSPRSNKITILRSAANVPRRPRYAPEKDVPALVRIPPLSWAFASSENPKCGLLLELDYAQLLGKPYTALWDVGVIQRRHSESRTFIEDLTDFLLQFQDLDRRWPRHYSDVTTSIVAIAGELQLEILDRSKPSFIPVDLSSETTVIALALHLHLLLRDLSIVDVEHHRDPDEVIPEDGSPATILDPSFKYLDRPIPTTRIRKKHGREWAEKYEAGTTQDKPKYSLEANPHAMLEYIVQTSFRLLDTHDPRHWPTVLCTILLLYLSVASMRPGSPWMSALEEASKPLLALIKDLARYYYVSTDGGCLPSQSWDEEDFAARVGHDEVVIKYANFLNELWVEADHGELEYLRISQGIEGFPQKLDFFANGCETWVLGSSKLPYC</sequence>
<dbReference type="GeneID" id="98149157"/>
<dbReference type="RefSeq" id="XP_070880465.1">
    <property type="nucleotide sequence ID" value="XM_071034085.1"/>
</dbReference>
<name>A0ABR4L5U1_9EURO</name>
<dbReference type="SUPFAM" id="SSF81383">
    <property type="entry name" value="F-box domain"/>
    <property type="match status" value="1"/>
</dbReference>
<comment type="caution">
    <text evidence="2">The sequence shown here is derived from an EMBL/GenBank/DDBJ whole genome shotgun (WGS) entry which is preliminary data.</text>
</comment>
<evidence type="ECO:0000313" key="2">
    <source>
        <dbReference type="EMBL" id="KAL2859909.1"/>
    </source>
</evidence>
<protein>
    <recommendedName>
        <fullName evidence="1">F-box domain-containing protein</fullName>
    </recommendedName>
</protein>
<proteinExistence type="predicted"/>
<accession>A0ABR4L5U1</accession>